<evidence type="ECO:0000313" key="3">
    <source>
        <dbReference type="EMBL" id="SDW57461.1"/>
    </source>
</evidence>
<keyword evidence="1" id="KW-1133">Transmembrane helix</keyword>
<reference evidence="3 4" key="1">
    <citation type="submission" date="2016-10" db="EMBL/GenBank/DDBJ databases">
        <authorList>
            <person name="de Groot N.N."/>
        </authorList>
    </citation>
    <scope>NUCLEOTIDE SEQUENCE [LARGE SCALE GENOMIC DNA]</scope>
    <source>
        <strain evidence="3 4">DSM 23126</strain>
    </source>
</reference>
<name>A0A1H2UMW5_9BACI</name>
<accession>A0A1H2UMW5</accession>
<protein>
    <submittedName>
        <fullName evidence="3">PH domain-containing protein</fullName>
    </submittedName>
</protein>
<organism evidence="3 4">
    <name type="scientific">Marinococcus luteus</name>
    <dbReference type="NCBI Taxonomy" id="1122204"/>
    <lineage>
        <taxon>Bacteria</taxon>
        <taxon>Bacillati</taxon>
        <taxon>Bacillota</taxon>
        <taxon>Bacilli</taxon>
        <taxon>Bacillales</taxon>
        <taxon>Bacillaceae</taxon>
        <taxon>Marinococcus</taxon>
    </lineage>
</organism>
<proteinExistence type="predicted"/>
<dbReference type="GO" id="GO:0030153">
    <property type="term" value="P:bacteriocin immunity"/>
    <property type="evidence" value="ECO:0007669"/>
    <property type="project" value="InterPro"/>
</dbReference>
<dbReference type="AlphaFoldDB" id="A0A1H2UMW5"/>
<gene>
    <name evidence="3" type="ORF">SAMN05421781_1801</name>
</gene>
<dbReference type="Pfam" id="PF06713">
    <property type="entry name" value="bPH_4"/>
    <property type="match status" value="1"/>
</dbReference>
<keyword evidence="1" id="KW-0812">Transmembrane</keyword>
<evidence type="ECO:0000256" key="1">
    <source>
        <dbReference type="SAM" id="Phobius"/>
    </source>
</evidence>
<evidence type="ECO:0000313" key="4">
    <source>
        <dbReference type="Proteomes" id="UP000199488"/>
    </source>
</evidence>
<dbReference type="STRING" id="1122204.SAMN05421781_1801"/>
<evidence type="ECO:0000259" key="2">
    <source>
        <dbReference type="Pfam" id="PF06713"/>
    </source>
</evidence>
<dbReference type="InterPro" id="IPR009589">
    <property type="entry name" value="PH_YyaB-like"/>
</dbReference>
<dbReference type="EMBL" id="FNNC01000003">
    <property type="protein sequence ID" value="SDW57461.1"/>
    <property type="molecule type" value="Genomic_DNA"/>
</dbReference>
<feature type="transmembrane region" description="Helical" evidence="1">
    <location>
        <begin position="39"/>
        <end position="59"/>
    </location>
</feature>
<feature type="domain" description="Uncharacterized protein YyaB-like PH" evidence="2">
    <location>
        <begin position="60"/>
        <end position="133"/>
    </location>
</feature>
<keyword evidence="1" id="KW-0472">Membrane</keyword>
<keyword evidence="4" id="KW-1185">Reference proteome</keyword>
<dbReference type="OrthoDB" id="2965467at2"/>
<feature type="transmembrane region" description="Helical" evidence="1">
    <location>
        <begin position="12"/>
        <end position="33"/>
    </location>
</feature>
<dbReference type="RefSeq" id="WP_091613975.1">
    <property type="nucleotide sequence ID" value="NZ_FNNC01000003.1"/>
</dbReference>
<sequence length="146" mass="16693">MVFRAKGSRLLSAFAVIAIVLLGYSIFQALFMYDGGPGTILRAVIDAVIIILVTQIVFFTKYELREEHLAVHASLLIRLRIPYNSIQRVEEVPGWIKGATPERLKVVYQEGNRHQHITPKDEELFLEKLSAKNKNIDMPKKGRFTR</sequence>
<dbReference type="Proteomes" id="UP000199488">
    <property type="component" value="Unassembled WGS sequence"/>
</dbReference>